<protein>
    <recommendedName>
        <fullName evidence="4">Leucyl aminopeptidase (Aminopeptidase T)</fullName>
    </recommendedName>
</protein>
<dbReference type="SUPFAM" id="SSF144052">
    <property type="entry name" value="Thermophilic metalloprotease-like"/>
    <property type="match status" value="1"/>
</dbReference>
<proteinExistence type="predicted"/>
<gene>
    <name evidence="2" type="ORF">MNV_20055</name>
</gene>
<keyword evidence="1" id="KW-0479">Metal-binding</keyword>
<evidence type="ECO:0008006" key="4">
    <source>
        <dbReference type="Google" id="ProtNLM"/>
    </source>
</evidence>
<dbReference type="Proteomes" id="UP000218615">
    <property type="component" value="Unassembled WGS sequence"/>
</dbReference>
<dbReference type="AlphaFoldDB" id="A0A284VN93"/>
<dbReference type="InterPro" id="IPR058739">
    <property type="entry name" value="NicX"/>
</dbReference>
<dbReference type="PANTHER" id="PTHR34448">
    <property type="entry name" value="AMINOPEPTIDASE"/>
    <property type="match status" value="1"/>
</dbReference>
<sequence>MKNSIKTEILQTASKILEINMGAKPGESLLVVTDTAVSALIAQAFFDAASNIGCEAMLVNMLPRAHSGKEPPGAIAVATRNVDVVIAPTSKSLSHTQARTKCGCGGARMATMPGITEEMMASGGITADYKKVSKLVLDTRSILSSAKEIRVTTNLGTDVAFEVSGCKWKADTGLCCAPGCCINLPAGEVYVAPKNAEGKIVVDGTISELGLLSSPIEITVENRYISEIMGERADELITLLDSVGKLAYNIAELGFGLNPDARMIGNSLEDEKTGGTIHVGLGDSSTIGGDVMAGIHLDAIITKPRIFVDGRELKPDISQ</sequence>
<name>A0A284VN93_9EURY</name>
<dbReference type="GO" id="GO:0046872">
    <property type="term" value="F:metal ion binding"/>
    <property type="evidence" value="ECO:0007669"/>
    <property type="project" value="UniProtKB-KW"/>
</dbReference>
<accession>A0A284VN93</accession>
<dbReference type="PANTHER" id="PTHR34448:SF1">
    <property type="entry name" value="BLL6088 PROTEIN"/>
    <property type="match status" value="1"/>
</dbReference>
<evidence type="ECO:0000313" key="3">
    <source>
        <dbReference type="Proteomes" id="UP000218615"/>
    </source>
</evidence>
<keyword evidence="3" id="KW-1185">Reference proteome</keyword>
<evidence type="ECO:0000256" key="1">
    <source>
        <dbReference type="ARBA" id="ARBA00022723"/>
    </source>
</evidence>
<organism evidence="2 3">
    <name type="scientific">Candidatus Methanoperedens nitratireducens</name>
    <dbReference type="NCBI Taxonomy" id="1392998"/>
    <lineage>
        <taxon>Archaea</taxon>
        <taxon>Methanobacteriati</taxon>
        <taxon>Methanobacteriota</taxon>
        <taxon>Stenosarchaea group</taxon>
        <taxon>Methanomicrobia</taxon>
        <taxon>Methanosarcinales</taxon>
        <taxon>ANME-2 cluster</taxon>
        <taxon>Candidatus Methanoperedentaceae</taxon>
        <taxon>Candidatus Methanoperedens</taxon>
    </lineage>
</organism>
<evidence type="ECO:0000313" key="2">
    <source>
        <dbReference type="EMBL" id="SNQ60679.1"/>
    </source>
</evidence>
<dbReference type="EMBL" id="FZMP01000112">
    <property type="protein sequence ID" value="SNQ60679.1"/>
    <property type="molecule type" value="Genomic_DNA"/>
</dbReference>
<dbReference type="Pfam" id="PF26233">
    <property type="entry name" value="NicX"/>
    <property type="match status" value="1"/>
</dbReference>
<reference evidence="3" key="1">
    <citation type="submission" date="2017-06" db="EMBL/GenBank/DDBJ databases">
        <authorList>
            <person name="Cremers G."/>
        </authorList>
    </citation>
    <scope>NUCLEOTIDE SEQUENCE [LARGE SCALE GENOMIC DNA]</scope>
</reference>
<dbReference type="InterPro" id="IPR052170">
    <property type="entry name" value="M29_Exopeptidase"/>
</dbReference>
<dbReference type="RefSeq" id="WP_256999996.1">
    <property type="nucleotide sequence ID" value="NZ_FZMP01000112.1"/>
</dbReference>